<sequence>MSYRSHQVTLIREHEVGELAYAFRVEGPGSELRGGVDFGWGKPEGMRSGSNNQLDGMVYLYQGKSGRRSIDVEISLQAPTMEKLEQDKGFS</sequence>
<dbReference type="PANTHER" id="PTHR31896:SF76">
    <property type="entry name" value="BAHD ACYLTRANSFERASE DCR"/>
    <property type="match status" value="1"/>
</dbReference>
<keyword evidence="2" id="KW-0012">Acyltransferase</keyword>
<dbReference type="Proteomes" id="UP000327157">
    <property type="component" value="Chromosome 12"/>
</dbReference>
<dbReference type="InterPro" id="IPR023213">
    <property type="entry name" value="CAT-like_dom_sf"/>
</dbReference>
<dbReference type="GO" id="GO:0016746">
    <property type="term" value="F:acyltransferase activity"/>
    <property type="evidence" value="ECO:0007669"/>
    <property type="project" value="UniProtKB-KW"/>
</dbReference>
<comment type="caution">
    <text evidence="2">The sequence shown here is derived from an EMBL/GenBank/DDBJ whole genome shotgun (WGS) entry which is preliminary data.</text>
</comment>
<proteinExistence type="predicted"/>
<reference evidence="2 3" key="3">
    <citation type="submission" date="2019-11" db="EMBL/GenBank/DDBJ databases">
        <title>A de novo genome assembly of a pear dwarfing rootstock.</title>
        <authorList>
            <person name="Wang F."/>
            <person name="Wang J."/>
            <person name="Li S."/>
            <person name="Zhang Y."/>
            <person name="Fang M."/>
            <person name="Ma L."/>
            <person name="Zhao Y."/>
            <person name="Jiang S."/>
        </authorList>
    </citation>
    <scope>NUCLEOTIDE SEQUENCE [LARGE SCALE GENOMIC DNA]</scope>
    <source>
        <strain evidence="2">S2</strain>
        <tissue evidence="2">Leaf</tissue>
    </source>
</reference>
<evidence type="ECO:0000256" key="1">
    <source>
        <dbReference type="ARBA" id="ARBA00022679"/>
    </source>
</evidence>
<dbReference type="Pfam" id="PF02458">
    <property type="entry name" value="Transferase"/>
    <property type="match status" value="1"/>
</dbReference>
<keyword evidence="3" id="KW-1185">Reference proteome</keyword>
<dbReference type="AlphaFoldDB" id="A0A5N5I323"/>
<keyword evidence="1 2" id="KW-0808">Transferase</keyword>
<organism evidence="2 3">
    <name type="scientific">Pyrus ussuriensis x Pyrus communis</name>
    <dbReference type="NCBI Taxonomy" id="2448454"/>
    <lineage>
        <taxon>Eukaryota</taxon>
        <taxon>Viridiplantae</taxon>
        <taxon>Streptophyta</taxon>
        <taxon>Embryophyta</taxon>
        <taxon>Tracheophyta</taxon>
        <taxon>Spermatophyta</taxon>
        <taxon>Magnoliopsida</taxon>
        <taxon>eudicotyledons</taxon>
        <taxon>Gunneridae</taxon>
        <taxon>Pentapetalae</taxon>
        <taxon>rosids</taxon>
        <taxon>fabids</taxon>
        <taxon>Rosales</taxon>
        <taxon>Rosaceae</taxon>
        <taxon>Amygdaloideae</taxon>
        <taxon>Maleae</taxon>
        <taxon>Pyrus</taxon>
    </lineage>
</organism>
<evidence type="ECO:0000313" key="3">
    <source>
        <dbReference type="Proteomes" id="UP000327157"/>
    </source>
</evidence>
<gene>
    <name evidence="2" type="ORF">D8674_007523</name>
</gene>
<accession>A0A5N5I323</accession>
<protein>
    <submittedName>
        <fullName evidence="2">BAHD acyltransferase DCR-like</fullName>
    </submittedName>
</protein>
<dbReference type="InterPro" id="IPR051283">
    <property type="entry name" value="Sec_Metabolite_Acyltrans"/>
</dbReference>
<reference evidence="2 3" key="1">
    <citation type="submission" date="2019-09" db="EMBL/GenBank/DDBJ databases">
        <authorList>
            <person name="Ou C."/>
        </authorList>
    </citation>
    <scope>NUCLEOTIDE SEQUENCE [LARGE SCALE GENOMIC DNA]</scope>
    <source>
        <strain evidence="2">S2</strain>
        <tissue evidence="2">Leaf</tissue>
    </source>
</reference>
<reference evidence="3" key="2">
    <citation type="submission" date="2019-10" db="EMBL/GenBank/DDBJ databases">
        <title>A de novo genome assembly of a pear dwarfing rootstock.</title>
        <authorList>
            <person name="Wang F."/>
            <person name="Wang J."/>
            <person name="Li S."/>
            <person name="Zhang Y."/>
            <person name="Fang M."/>
            <person name="Ma L."/>
            <person name="Zhao Y."/>
            <person name="Jiang S."/>
        </authorList>
    </citation>
    <scope>NUCLEOTIDE SEQUENCE [LARGE SCALE GENOMIC DNA]</scope>
</reference>
<dbReference type="Gene3D" id="3.30.559.10">
    <property type="entry name" value="Chloramphenicol acetyltransferase-like domain"/>
    <property type="match status" value="1"/>
</dbReference>
<evidence type="ECO:0000313" key="2">
    <source>
        <dbReference type="EMBL" id="KAB2630004.1"/>
    </source>
</evidence>
<name>A0A5N5I323_9ROSA</name>
<dbReference type="PANTHER" id="PTHR31896">
    <property type="entry name" value="FAMILY REGULATORY PROTEIN, PUTATIVE (AFU_ORTHOLOGUE AFUA_3G14730)-RELATED"/>
    <property type="match status" value="1"/>
</dbReference>
<dbReference type="EMBL" id="SMOL01000143">
    <property type="protein sequence ID" value="KAB2630004.1"/>
    <property type="molecule type" value="Genomic_DNA"/>
</dbReference>
<dbReference type="OrthoDB" id="1862401at2759"/>